<dbReference type="AlphaFoldDB" id="A0A6C0K667"/>
<evidence type="ECO:0000313" key="2">
    <source>
        <dbReference type="EMBL" id="QHU11584.1"/>
    </source>
</evidence>
<name>A0A6C0K667_9ZZZZ</name>
<organism evidence="2">
    <name type="scientific">viral metagenome</name>
    <dbReference type="NCBI Taxonomy" id="1070528"/>
    <lineage>
        <taxon>unclassified sequences</taxon>
        <taxon>metagenomes</taxon>
        <taxon>organismal metagenomes</taxon>
    </lineage>
</organism>
<evidence type="ECO:0000256" key="1">
    <source>
        <dbReference type="SAM" id="Coils"/>
    </source>
</evidence>
<accession>A0A6C0K667</accession>
<dbReference type="EMBL" id="MN740786">
    <property type="protein sequence ID" value="QHU11584.1"/>
    <property type="molecule type" value="Genomic_DNA"/>
</dbReference>
<keyword evidence="1" id="KW-0175">Coiled coil</keyword>
<proteinExistence type="predicted"/>
<feature type="coiled-coil region" evidence="1">
    <location>
        <begin position="1"/>
        <end position="49"/>
    </location>
</feature>
<sequence>MENLNKAVTEIQELLENQTNEIQFLRETIQHHETTIKELHQQLQDIKAIKNMVTVSTETESSQAFSGIRKKLSWIF</sequence>
<reference evidence="2" key="1">
    <citation type="journal article" date="2020" name="Nature">
        <title>Giant virus diversity and host interactions through global metagenomics.</title>
        <authorList>
            <person name="Schulz F."/>
            <person name="Roux S."/>
            <person name="Paez-Espino D."/>
            <person name="Jungbluth S."/>
            <person name="Walsh D.A."/>
            <person name="Denef V.J."/>
            <person name="McMahon K.D."/>
            <person name="Konstantinidis K.T."/>
            <person name="Eloe-Fadrosh E.A."/>
            <person name="Kyrpides N.C."/>
            <person name="Woyke T."/>
        </authorList>
    </citation>
    <scope>NUCLEOTIDE SEQUENCE</scope>
    <source>
        <strain evidence="2">GVMAG-S-1101169-75</strain>
    </source>
</reference>
<protein>
    <submittedName>
        <fullName evidence="2">Uncharacterized protein</fullName>
    </submittedName>
</protein>